<keyword evidence="3" id="KW-1185">Reference proteome</keyword>
<sequence length="266" mass="29026">MTELIHRPARLAMWRTPPSPLLVAHRGAEHCAPENTMAAFQAAVDSGADVVELDVQLSADAVAVVVHDERVDRTTSGSGPVRAHSWHRLQELDAGSWFAPRFRGERIPRLADVLSWAADHGTRLLVEVKTSPVFDPGAVPALVDVFGDRERDDVILYSSDHLLVAELAQCLPGIPRGVVVNERTPCLPEILEATRADLLSQSTWCLTPDTVRYCHDTGRLVSAEARYPADVPLLVDWGVDMIVTARTELPQLVEAVARNSGGDLPC</sequence>
<dbReference type="RefSeq" id="WP_329511522.1">
    <property type="nucleotide sequence ID" value="NZ_BAAAYZ010000147.1"/>
</dbReference>
<evidence type="ECO:0000313" key="2">
    <source>
        <dbReference type="EMBL" id="MED7827137.1"/>
    </source>
</evidence>
<proteinExistence type="predicted"/>
<dbReference type="PROSITE" id="PS51704">
    <property type="entry name" value="GP_PDE"/>
    <property type="match status" value="1"/>
</dbReference>
<feature type="domain" description="GP-PDE" evidence="1">
    <location>
        <begin position="20"/>
        <end position="260"/>
    </location>
</feature>
<dbReference type="EMBL" id="JAYWVC010000206">
    <property type="protein sequence ID" value="MED7827137.1"/>
    <property type="molecule type" value="Genomic_DNA"/>
</dbReference>
<comment type="caution">
    <text evidence="2">The sequence shown here is derived from an EMBL/GenBank/DDBJ whole genome shotgun (WGS) entry which is preliminary data.</text>
</comment>
<evidence type="ECO:0000313" key="3">
    <source>
        <dbReference type="Proteomes" id="UP001333996"/>
    </source>
</evidence>
<reference evidence="2" key="1">
    <citation type="submission" date="2024-01" db="EMBL/GenBank/DDBJ databases">
        <title>First draft genome sequence data of TA4-1, the type strain of Gram-positive actinobacterium Streptomyces chiangmaiensis.</title>
        <authorList>
            <person name="Yasawong M."/>
            <person name="Nantapong N."/>
        </authorList>
    </citation>
    <scope>NUCLEOTIDE SEQUENCE</scope>
    <source>
        <strain evidence="2">TA4-1</strain>
    </source>
</reference>
<dbReference type="SUPFAM" id="SSF51695">
    <property type="entry name" value="PLC-like phosphodiesterases"/>
    <property type="match status" value="1"/>
</dbReference>
<dbReference type="InterPro" id="IPR030395">
    <property type="entry name" value="GP_PDE_dom"/>
</dbReference>
<name>A0ABU7FTJ2_9ACTN</name>
<dbReference type="InterPro" id="IPR017946">
    <property type="entry name" value="PLC-like_Pdiesterase_TIM-brl"/>
</dbReference>
<dbReference type="Gene3D" id="3.20.20.190">
    <property type="entry name" value="Phosphatidylinositol (PI) phosphodiesterase"/>
    <property type="match status" value="1"/>
</dbReference>
<dbReference type="Pfam" id="PF03009">
    <property type="entry name" value="GDPD"/>
    <property type="match status" value="1"/>
</dbReference>
<dbReference type="Proteomes" id="UP001333996">
    <property type="component" value="Unassembled WGS sequence"/>
</dbReference>
<dbReference type="PANTHER" id="PTHR46211">
    <property type="entry name" value="GLYCEROPHOSPHORYL DIESTER PHOSPHODIESTERASE"/>
    <property type="match status" value="1"/>
</dbReference>
<protein>
    <submittedName>
        <fullName evidence="2">Glycerophosphodiester phosphodiesterase family protein</fullName>
    </submittedName>
</protein>
<gene>
    <name evidence="2" type="ORF">VXC91_35780</name>
</gene>
<organism evidence="2 3">
    <name type="scientific">Streptomyces chiangmaiensis</name>
    <dbReference type="NCBI Taxonomy" id="766497"/>
    <lineage>
        <taxon>Bacteria</taxon>
        <taxon>Bacillati</taxon>
        <taxon>Actinomycetota</taxon>
        <taxon>Actinomycetes</taxon>
        <taxon>Kitasatosporales</taxon>
        <taxon>Streptomycetaceae</taxon>
        <taxon>Streptomyces</taxon>
    </lineage>
</organism>
<dbReference type="PANTHER" id="PTHR46211:SF14">
    <property type="entry name" value="GLYCEROPHOSPHODIESTER PHOSPHODIESTERASE"/>
    <property type="match status" value="1"/>
</dbReference>
<evidence type="ECO:0000259" key="1">
    <source>
        <dbReference type="PROSITE" id="PS51704"/>
    </source>
</evidence>
<accession>A0ABU7FTJ2</accession>